<sequence length="84" mass="9569">MASNSSYETSWADQWDPEPLYTYPNHKNSDNSSSNPKLSKIVSQKFERSKEVAAVAVKKVKDGALVSVNWIKLKHNKSKLFQKK</sequence>
<evidence type="ECO:0000313" key="3">
    <source>
        <dbReference type="Proteomes" id="UP001318860"/>
    </source>
</evidence>
<organism evidence="2 3">
    <name type="scientific">Rehmannia glutinosa</name>
    <name type="common">Chinese foxglove</name>
    <dbReference type="NCBI Taxonomy" id="99300"/>
    <lineage>
        <taxon>Eukaryota</taxon>
        <taxon>Viridiplantae</taxon>
        <taxon>Streptophyta</taxon>
        <taxon>Embryophyta</taxon>
        <taxon>Tracheophyta</taxon>
        <taxon>Spermatophyta</taxon>
        <taxon>Magnoliopsida</taxon>
        <taxon>eudicotyledons</taxon>
        <taxon>Gunneridae</taxon>
        <taxon>Pentapetalae</taxon>
        <taxon>asterids</taxon>
        <taxon>lamiids</taxon>
        <taxon>Lamiales</taxon>
        <taxon>Orobanchaceae</taxon>
        <taxon>Rehmannieae</taxon>
        <taxon>Rehmannia</taxon>
    </lineage>
</organism>
<feature type="compositionally biased region" description="Polar residues" evidence="1">
    <location>
        <begin position="1"/>
        <end position="12"/>
    </location>
</feature>
<feature type="region of interest" description="Disordered" evidence="1">
    <location>
        <begin position="1"/>
        <end position="38"/>
    </location>
</feature>
<protein>
    <submittedName>
        <fullName evidence="2">Uncharacterized protein</fullName>
    </submittedName>
</protein>
<accession>A0ABR0U2C5</accession>
<dbReference type="EMBL" id="JABTTQ020003492">
    <property type="protein sequence ID" value="KAK6116489.1"/>
    <property type="molecule type" value="Genomic_DNA"/>
</dbReference>
<keyword evidence="3" id="KW-1185">Reference proteome</keyword>
<comment type="caution">
    <text evidence="2">The sequence shown here is derived from an EMBL/GenBank/DDBJ whole genome shotgun (WGS) entry which is preliminary data.</text>
</comment>
<dbReference type="Proteomes" id="UP001318860">
    <property type="component" value="Unassembled WGS sequence"/>
</dbReference>
<gene>
    <name evidence="2" type="ORF">DH2020_049782</name>
</gene>
<proteinExistence type="predicted"/>
<name>A0ABR0U2C5_REHGL</name>
<evidence type="ECO:0000313" key="2">
    <source>
        <dbReference type="EMBL" id="KAK6116489.1"/>
    </source>
</evidence>
<dbReference type="PANTHER" id="PTHR33386:SF5">
    <property type="entry name" value="OS02G0740600 PROTEIN"/>
    <property type="match status" value="1"/>
</dbReference>
<dbReference type="PANTHER" id="PTHR33386">
    <property type="entry name" value="OS02G0740600 PROTEIN"/>
    <property type="match status" value="1"/>
</dbReference>
<evidence type="ECO:0000256" key="1">
    <source>
        <dbReference type="SAM" id="MobiDB-lite"/>
    </source>
</evidence>
<reference evidence="2 3" key="1">
    <citation type="journal article" date="2021" name="Comput. Struct. Biotechnol. J.">
        <title>De novo genome assembly of the potent medicinal plant Rehmannia glutinosa using nanopore technology.</title>
        <authorList>
            <person name="Ma L."/>
            <person name="Dong C."/>
            <person name="Song C."/>
            <person name="Wang X."/>
            <person name="Zheng X."/>
            <person name="Niu Y."/>
            <person name="Chen S."/>
            <person name="Feng W."/>
        </authorList>
    </citation>
    <scope>NUCLEOTIDE SEQUENCE [LARGE SCALE GENOMIC DNA]</scope>
    <source>
        <strain evidence="2">DH-2019</strain>
    </source>
</reference>